<reference evidence="1" key="1">
    <citation type="submission" date="2020-05" db="EMBL/GenBank/DDBJ databases">
        <authorList>
            <person name="Chiriac C."/>
            <person name="Salcher M."/>
            <person name="Ghai R."/>
            <person name="Kavagutti S V."/>
        </authorList>
    </citation>
    <scope>NUCLEOTIDE SEQUENCE</scope>
</reference>
<dbReference type="Gene3D" id="3.40.50.1000">
    <property type="entry name" value="HAD superfamily/HAD-like"/>
    <property type="match status" value="1"/>
</dbReference>
<dbReference type="GO" id="GO:0008253">
    <property type="term" value="F:5'-nucleotidase activity"/>
    <property type="evidence" value="ECO:0007669"/>
    <property type="project" value="InterPro"/>
</dbReference>
<evidence type="ECO:0000313" key="1">
    <source>
        <dbReference type="EMBL" id="CAB4881947.1"/>
    </source>
</evidence>
<proteinExistence type="predicted"/>
<accession>A0A6J7EF67</accession>
<dbReference type="SUPFAM" id="SSF56784">
    <property type="entry name" value="HAD-like"/>
    <property type="match status" value="1"/>
</dbReference>
<organism evidence="1">
    <name type="scientific">freshwater metagenome</name>
    <dbReference type="NCBI Taxonomy" id="449393"/>
    <lineage>
        <taxon>unclassified sequences</taxon>
        <taxon>metagenomes</taxon>
        <taxon>ecological metagenomes</taxon>
    </lineage>
</organism>
<name>A0A6J7EF67_9ZZZZ</name>
<dbReference type="AlphaFoldDB" id="A0A6J7EF67"/>
<dbReference type="InterPro" id="IPR010708">
    <property type="entry name" value="5'(3')-deoxyribonucleotidase"/>
</dbReference>
<sequence>MRIGIDIDSTLHHYWDTFETVAKSRFGIELPYERQRDWSISVLKPEQVKAIVAETHSDPNVVSAVPYPGAVDAVNRWAADGHWIHITSHRSDDARGATVEWLDAIGLSYDDLHCSFDKIPRCVELEVDLLIDDSPVNILRAIEEGILPATLEHPWNEDVCSTESVITAPDWNALALALEPLLSSHPVSGR</sequence>
<dbReference type="GO" id="GO:0009264">
    <property type="term" value="P:deoxyribonucleotide catabolic process"/>
    <property type="evidence" value="ECO:0007669"/>
    <property type="project" value="InterPro"/>
</dbReference>
<gene>
    <name evidence="1" type="ORF">UFOPK3444_01520</name>
</gene>
<dbReference type="Pfam" id="PF06941">
    <property type="entry name" value="NT5C"/>
    <property type="match status" value="1"/>
</dbReference>
<dbReference type="EMBL" id="CAFBLU010000042">
    <property type="protein sequence ID" value="CAB4881947.1"/>
    <property type="molecule type" value="Genomic_DNA"/>
</dbReference>
<dbReference type="InterPro" id="IPR036412">
    <property type="entry name" value="HAD-like_sf"/>
</dbReference>
<dbReference type="InterPro" id="IPR023214">
    <property type="entry name" value="HAD_sf"/>
</dbReference>
<protein>
    <submittedName>
        <fullName evidence="1">Unannotated protein</fullName>
    </submittedName>
</protein>